<name>A0A4R7FZI9_9MICC</name>
<dbReference type="SMART" id="SM00421">
    <property type="entry name" value="HTH_LUXR"/>
    <property type="match status" value="1"/>
</dbReference>
<dbReference type="InterPro" id="IPR036388">
    <property type="entry name" value="WH-like_DNA-bd_sf"/>
</dbReference>
<proteinExistence type="predicted"/>
<protein>
    <submittedName>
        <fullName evidence="5">Regulatory LuxR family protein</fullName>
    </submittedName>
</protein>
<dbReference type="Proteomes" id="UP000294506">
    <property type="component" value="Unassembled WGS sequence"/>
</dbReference>
<dbReference type="SUPFAM" id="SSF46894">
    <property type="entry name" value="C-terminal effector domain of the bipartite response regulators"/>
    <property type="match status" value="1"/>
</dbReference>
<dbReference type="CDD" id="cd06170">
    <property type="entry name" value="LuxR_C_like"/>
    <property type="match status" value="1"/>
</dbReference>
<comment type="caution">
    <text evidence="5">The sequence shown here is derived from an EMBL/GenBank/DDBJ whole genome shotgun (WGS) entry which is preliminary data.</text>
</comment>
<dbReference type="GO" id="GO:0003677">
    <property type="term" value="F:DNA binding"/>
    <property type="evidence" value="ECO:0007669"/>
    <property type="project" value="UniProtKB-KW"/>
</dbReference>
<keyword evidence="3" id="KW-0804">Transcription</keyword>
<organism evidence="5 6">
    <name type="scientific">Nesterenkonia aurantiaca</name>
    <dbReference type="NCBI Taxonomy" id="1436010"/>
    <lineage>
        <taxon>Bacteria</taxon>
        <taxon>Bacillati</taxon>
        <taxon>Actinomycetota</taxon>
        <taxon>Actinomycetes</taxon>
        <taxon>Micrococcales</taxon>
        <taxon>Micrococcaceae</taxon>
        <taxon>Nesterenkonia</taxon>
    </lineage>
</organism>
<accession>A0A4R7FZI9</accession>
<evidence type="ECO:0000256" key="2">
    <source>
        <dbReference type="ARBA" id="ARBA00023125"/>
    </source>
</evidence>
<evidence type="ECO:0000256" key="3">
    <source>
        <dbReference type="ARBA" id="ARBA00023163"/>
    </source>
</evidence>
<feature type="domain" description="HTH luxR-type" evidence="4">
    <location>
        <begin position="217"/>
        <end position="282"/>
    </location>
</feature>
<dbReference type="InterPro" id="IPR016032">
    <property type="entry name" value="Sig_transdc_resp-reg_C-effctor"/>
</dbReference>
<sequence>MLFDSALVIHQPANGRSRVVTRLGYSDGTAWALQNLFPLNYEIGFTDRLDPVDHLPPSISDSGADLREEFVRTTLFRRYLSTEGYRDGMSLELFDETGYLGLVHFSARQPDTFQPTQRALAQSLSGLLALGLRADAALHSTTETVHLRWTPDALGAAERESVPLLRDSDFVRVVAEFMESSLDTLRHLWRFDGSWIHVTLSRLGAFDDLAVSVQELTREDLWQLSLQELRVLSGLVIGRTDAEIAMALTLSERTVNSHMSSIRRKMGVARRAEAAARAATASIYLPGPRTAPMKDLTRIFGGAR</sequence>
<dbReference type="PROSITE" id="PS50043">
    <property type="entry name" value="HTH_LUXR_2"/>
    <property type="match status" value="1"/>
</dbReference>
<dbReference type="PANTHER" id="PTHR44688">
    <property type="entry name" value="DNA-BINDING TRANSCRIPTIONAL ACTIVATOR DEVR_DOSR"/>
    <property type="match status" value="1"/>
</dbReference>
<dbReference type="PRINTS" id="PR00038">
    <property type="entry name" value="HTHLUXR"/>
</dbReference>
<keyword evidence="2" id="KW-0238">DNA-binding</keyword>
<evidence type="ECO:0000313" key="6">
    <source>
        <dbReference type="Proteomes" id="UP000294506"/>
    </source>
</evidence>
<evidence type="ECO:0000313" key="5">
    <source>
        <dbReference type="EMBL" id="TDS84250.1"/>
    </source>
</evidence>
<dbReference type="Pfam" id="PF00196">
    <property type="entry name" value="GerE"/>
    <property type="match status" value="1"/>
</dbReference>
<evidence type="ECO:0000259" key="4">
    <source>
        <dbReference type="PROSITE" id="PS50043"/>
    </source>
</evidence>
<dbReference type="AlphaFoldDB" id="A0A4R7FZI9"/>
<dbReference type="Gene3D" id="1.10.10.10">
    <property type="entry name" value="Winged helix-like DNA-binding domain superfamily/Winged helix DNA-binding domain"/>
    <property type="match status" value="1"/>
</dbReference>
<dbReference type="GO" id="GO:0006355">
    <property type="term" value="P:regulation of DNA-templated transcription"/>
    <property type="evidence" value="ECO:0007669"/>
    <property type="project" value="InterPro"/>
</dbReference>
<evidence type="ECO:0000256" key="1">
    <source>
        <dbReference type="ARBA" id="ARBA00023015"/>
    </source>
</evidence>
<dbReference type="PANTHER" id="PTHR44688:SF16">
    <property type="entry name" value="DNA-BINDING TRANSCRIPTIONAL ACTIVATOR DEVR_DOSR"/>
    <property type="match status" value="1"/>
</dbReference>
<keyword evidence="1" id="KW-0805">Transcription regulation</keyword>
<gene>
    <name evidence="5" type="ORF">EV640_108109</name>
</gene>
<dbReference type="EMBL" id="SOAN01000008">
    <property type="protein sequence ID" value="TDS84250.1"/>
    <property type="molecule type" value="Genomic_DNA"/>
</dbReference>
<keyword evidence="6" id="KW-1185">Reference proteome</keyword>
<dbReference type="InterPro" id="IPR000792">
    <property type="entry name" value="Tscrpt_reg_LuxR_C"/>
</dbReference>
<reference evidence="5 6" key="1">
    <citation type="submission" date="2019-03" db="EMBL/GenBank/DDBJ databases">
        <title>Genomic Encyclopedia of Type Strains, Phase III (KMG-III): the genomes of soil and plant-associated and newly described type strains.</title>
        <authorList>
            <person name="Whitman W."/>
        </authorList>
    </citation>
    <scope>NUCLEOTIDE SEQUENCE [LARGE SCALE GENOMIC DNA]</scope>
    <source>
        <strain evidence="5 6">DSM 27373</strain>
    </source>
</reference>